<dbReference type="AlphaFoldDB" id="A0A1M5CFY7"/>
<dbReference type="SUPFAM" id="SSF55904">
    <property type="entry name" value="Ornithine decarboxylase C-terminal domain"/>
    <property type="match status" value="1"/>
</dbReference>
<dbReference type="PANTHER" id="PTHR43277">
    <property type="entry name" value="ARGININE DECARBOXYLASE"/>
    <property type="match status" value="1"/>
</dbReference>
<keyword evidence="9" id="KW-1185">Reference proteome</keyword>
<organism evidence="8 9">
    <name type="scientific">Lactonifactor longoviformis DSM 17459</name>
    <dbReference type="NCBI Taxonomy" id="1122155"/>
    <lineage>
        <taxon>Bacteria</taxon>
        <taxon>Bacillati</taxon>
        <taxon>Bacillota</taxon>
        <taxon>Clostridia</taxon>
        <taxon>Eubacteriales</taxon>
        <taxon>Clostridiaceae</taxon>
        <taxon>Lactonifactor</taxon>
    </lineage>
</organism>
<comment type="cofactor">
    <cofactor evidence="1">
        <name>pyridoxal 5'-phosphate</name>
        <dbReference type="ChEBI" id="CHEBI:597326"/>
    </cofactor>
</comment>
<comment type="similarity">
    <text evidence="2">Belongs to the Orn/Lys/Arg decarboxylase class-I family.</text>
</comment>
<evidence type="ECO:0000256" key="3">
    <source>
        <dbReference type="ARBA" id="ARBA00022793"/>
    </source>
</evidence>
<dbReference type="EMBL" id="FQVI01000039">
    <property type="protein sequence ID" value="SHF53527.1"/>
    <property type="molecule type" value="Genomic_DNA"/>
</dbReference>
<dbReference type="InterPro" id="IPR036633">
    <property type="entry name" value="Prn/Lys/Arg_de-COase_C_sf"/>
</dbReference>
<dbReference type="GO" id="GO:0016831">
    <property type="term" value="F:carboxy-lyase activity"/>
    <property type="evidence" value="ECO:0007669"/>
    <property type="project" value="UniProtKB-KW"/>
</dbReference>
<dbReference type="InterPro" id="IPR008286">
    <property type="entry name" value="Prn/Lys/Arg_de-COase_C"/>
</dbReference>
<dbReference type="STRING" id="1122155.SAMN02745158_04133"/>
<dbReference type="SUPFAM" id="SSF53383">
    <property type="entry name" value="PLP-dependent transferases"/>
    <property type="match status" value="1"/>
</dbReference>
<evidence type="ECO:0000256" key="4">
    <source>
        <dbReference type="ARBA" id="ARBA00022898"/>
    </source>
</evidence>
<dbReference type="Pfam" id="PF01276">
    <property type="entry name" value="OKR_DC_1"/>
    <property type="match status" value="1"/>
</dbReference>
<dbReference type="Pfam" id="PF03711">
    <property type="entry name" value="OKR_DC_1_C"/>
    <property type="match status" value="1"/>
</dbReference>
<accession>A0A1M5CFY7</accession>
<feature type="domain" description="Orn/Lys/Arg decarboxylase C-terminal" evidence="7">
    <location>
        <begin position="403"/>
        <end position="445"/>
    </location>
</feature>
<name>A0A1M5CFY7_9CLOT</name>
<feature type="domain" description="Orn/Lys/Arg decarboxylases family 1 pyridoxal-P attachment site" evidence="6">
    <location>
        <begin position="8"/>
        <end position="292"/>
    </location>
</feature>
<dbReference type="InterPro" id="IPR015424">
    <property type="entry name" value="PyrdxlP-dep_Trfase"/>
</dbReference>
<dbReference type="RefSeq" id="WP_072854660.1">
    <property type="nucleotide sequence ID" value="NZ_FQVI01000039.1"/>
</dbReference>
<evidence type="ECO:0000313" key="8">
    <source>
        <dbReference type="EMBL" id="SHF53527.1"/>
    </source>
</evidence>
<gene>
    <name evidence="8" type="ORF">SAMN02745158_04133</name>
</gene>
<keyword evidence="3" id="KW-0210">Decarboxylase</keyword>
<dbReference type="Gene3D" id="3.40.640.10">
    <property type="entry name" value="Type I PLP-dependent aspartate aminotransferase-like (Major domain)"/>
    <property type="match status" value="1"/>
</dbReference>
<reference evidence="8 9" key="1">
    <citation type="submission" date="2016-11" db="EMBL/GenBank/DDBJ databases">
        <authorList>
            <person name="Jaros S."/>
            <person name="Januszkiewicz K."/>
            <person name="Wedrychowicz H."/>
        </authorList>
    </citation>
    <scope>NUCLEOTIDE SEQUENCE [LARGE SCALE GENOMIC DNA]</scope>
    <source>
        <strain evidence="8 9">DSM 17459</strain>
    </source>
</reference>
<evidence type="ECO:0000256" key="5">
    <source>
        <dbReference type="ARBA" id="ARBA00023239"/>
    </source>
</evidence>
<dbReference type="InterPro" id="IPR000310">
    <property type="entry name" value="Orn/Lys/Arg_deCO2ase_major_dom"/>
</dbReference>
<proteinExistence type="inferred from homology"/>
<evidence type="ECO:0000259" key="6">
    <source>
        <dbReference type="Pfam" id="PF01276"/>
    </source>
</evidence>
<protein>
    <submittedName>
        <fullName evidence="8">Arginine/lysine/ornithine decarboxylase</fullName>
    </submittedName>
</protein>
<evidence type="ECO:0000259" key="7">
    <source>
        <dbReference type="Pfam" id="PF03711"/>
    </source>
</evidence>
<dbReference type="Proteomes" id="UP000184245">
    <property type="component" value="Unassembled WGS sequence"/>
</dbReference>
<dbReference type="Gene3D" id="3.90.105.10">
    <property type="entry name" value="Molybdopterin biosynthesis moea protein, domain 2"/>
    <property type="match status" value="1"/>
</dbReference>
<dbReference type="InterPro" id="IPR015421">
    <property type="entry name" value="PyrdxlP-dep_Trfase_major"/>
</dbReference>
<dbReference type="PANTHER" id="PTHR43277:SF4">
    <property type="entry name" value="ARGININE DECARBOXYLASE"/>
    <property type="match status" value="1"/>
</dbReference>
<dbReference type="InterPro" id="IPR052357">
    <property type="entry name" value="Orn_Lys_Arg_decarboxylase-I"/>
</dbReference>
<keyword evidence="4" id="KW-0663">Pyridoxal phosphate</keyword>
<evidence type="ECO:0000256" key="1">
    <source>
        <dbReference type="ARBA" id="ARBA00001933"/>
    </source>
</evidence>
<evidence type="ECO:0000313" key="9">
    <source>
        <dbReference type="Proteomes" id="UP000184245"/>
    </source>
</evidence>
<dbReference type="OrthoDB" id="9815233at2"/>
<sequence>MERLDGLLKAYSTKDYYPFHMPGHKRRAVEGTFSSPFSIDVTEIEGFDNLYYPEGILKDAQERAARLYGAEKTYYCVNGSSGGILSGISACTTRGGTLLMARNSHKSVYHAAYLRGLRTVYLDPEPEHRYGLSGGITCQETEEKLAANPGIQAVILTSPTYDGVVSDIRGISEIVHRYGIPLLIDEAHGAHLGFHPYFPEPALACGADLVVQSLHKTMPCLTQTALVHLGSKRVPREALERFLGIYQTSSPSYVLMASMEYGLGLVTDDGKRLFDAYAGLLKAHRKRLEAMENLGLVPRSLEGTHGIYAMDPSKLIISTKDCGLTGAELYSILLDKYHLPMEMAARDYVLGMTSIMDTALGYERLSTALEEIDQNVDKADDSGDGCGYCGYWNYGEQRLTIADALEQDRKSVVLSESPGEISGEYLYLYPPGIPLLVPGEMITERLIDEVREYQDIGLDLQGPADHTNQRIQVVCR</sequence>
<keyword evidence="5" id="KW-0456">Lyase</keyword>
<evidence type="ECO:0000256" key="2">
    <source>
        <dbReference type="ARBA" id="ARBA00010671"/>
    </source>
</evidence>